<protein>
    <submittedName>
        <fullName evidence="1">Uncharacterized protein</fullName>
    </submittedName>
</protein>
<evidence type="ECO:0000313" key="1">
    <source>
        <dbReference type="EMBL" id="CAG6716305.1"/>
    </source>
</evidence>
<dbReference type="EMBL" id="HBUF01354258">
    <property type="protein sequence ID" value="CAG6716305.1"/>
    <property type="molecule type" value="Transcribed_RNA"/>
</dbReference>
<reference evidence="1" key="1">
    <citation type="submission" date="2021-05" db="EMBL/GenBank/DDBJ databases">
        <authorList>
            <person name="Alioto T."/>
            <person name="Alioto T."/>
            <person name="Gomez Garrido J."/>
        </authorList>
    </citation>
    <scope>NUCLEOTIDE SEQUENCE</scope>
</reference>
<accession>A0A8D8UZN3</accession>
<name>A0A8D8UZN3_9HEMI</name>
<proteinExistence type="predicted"/>
<dbReference type="AlphaFoldDB" id="A0A8D8UZN3"/>
<organism evidence="1">
    <name type="scientific">Cacopsylla melanoneura</name>
    <dbReference type="NCBI Taxonomy" id="428564"/>
    <lineage>
        <taxon>Eukaryota</taxon>
        <taxon>Metazoa</taxon>
        <taxon>Ecdysozoa</taxon>
        <taxon>Arthropoda</taxon>
        <taxon>Hexapoda</taxon>
        <taxon>Insecta</taxon>
        <taxon>Pterygota</taxon>
        <taxon>Neoptera</taxon>
        <taxon>Paraneoptera</taxon>
        <taxon>Hemiptera</taxon>
        <taxon>Sternorrhyncha</taxon>
        <taxon>Psylloidea</taxon>
        <taxon>Psyllidae</taxon>
        <taxon>Psyllinae</taxon>
        <taxon>Cacopsylla</taxon>
    </lineage>
</organism>
<sequence>MEVVDDQTRLTTATKVEVKNKLNKNYNKNGVRCSVEGFEILVLVILEFGVGRRSRSTRTESFFVFTRYTVAKCTKISLWLKSGYEKSKVRQFLSITLTTRMPVRFALHVFYRFGDIVL</sequence>
<dbReference type="EMBL" id="HBUF01354259">
    <property type="protein sequence ID" value="CAG6716307.1"/>
    <property type="molecule type" value="Transcribed_RNA"/>
</dbReference>